<dbReference type="PANTHER" id="PTHR36293:SF1">
    <property type="entry name" value="TRANSMEMBRANE PROTEIN 213"/>
    <property type="match status" value="1"/>
</dbReference>
<protein>
    <submittedName>
        <fullName evidence="2">Transmembrane protein 213 isoform X3</fullName>
    </submittedName>
</protein>
<sequence>MAQGTQHISAGLVPTDASLSSMKHLTSVPQAALVLSLIFASFHLACSAEASSSNNSTLTAHHPDLETLEQCLSSQSLAQVALMTHPQDSNQRCPEFWRNLQVERL</sequence>
<evidence type="ECO:0000313" key="2">
    <source>
        <dbReference type="RefSeq" id="XP_008531085.1"/>
    </source>
</evidence>
<gene>
    <name evidence="2" type="primary">TMEM213</name>
</gene>
<organism evidence="1 2">
    <name type="scientific">Equus przewalskii</name>
    <name type="common">Przewalski's horse</name>
    <name type="synonym">Equus caballus przewalskii</name>
    <dbReference type="NCBI Taxonomy" id="9798"/>
    <lineage>
        <taxon>Eukaryota</taxon>
        <taxon>Metazoa</taxon>
        <taxon>Chordata</taxon>
        <taxon>Craniata</taxon>
        <taxon>Vertebrata</taxon>
        <taxon>Euteleostomi</taxon>
        <taxon>Mammalia</taxon>
        <taxon>Eutheria</taxon>
        <taxon>Laurasiatheria</taxon>
        <taxon>Perissodactyla</taxon>
        <taxon>Equidae</taxon>
        <taxon>Equus</taxon>
    </lineage>
</organism>
<dbReference type="InterPro" id="IPR028121">
    <property type="entry name" value="TMEM213"/>
</dbReference>
<reference evidence="2" key="1">
    <citation type="submission" date="2025-08" db="UniProtKB">
        <authorList>
            <consortium name="RefSeq"/>
        </authorList>
    </citation>
    <scope>IDENTIFICATION</scope>
    <source>
        <tissue evidence="2">Blood</tissue>
    </source>
</reference>
<dbReference type="PANTHER" id="PTHR36293">
    <property type="entry name" value="TRANSMEMBRANE PROTEIN 213"/>
    <property type="match status" value="1"/>
</dbReference>
<dbReference type="GeneID" id="103559332"/>
<accession>A0ABM2FHD5</accession>
<keyword evidence="1" id="KW-1185">Reference proteome</keyword>
<keyword evidence="2" id="KW-0812">Transmembrane</keyword>
<proteinExistence type="predicted"/>
<name>A0ABM2FHD5_EQUPR</name>
<keyword evidence="2" id="KW-0472">Membrane</keyword>
<dbReference type="RefSeq" id="XP_008531085.1">
    <property type="nucleotide sequence ID" value="XM_008532863.2"/>
</dbReference>
<dbReference type="Proteomes" id="UP001652662">
    <property type="component" value="Chromosome 4"/>
</dbReference>
<evidence type="ECO:0000313" key="1">
    <source>
        <dbReference type="Proteomes" id="UP001652662"/>
    </source>
</evidence>